<organism evidence="1 2">
    <name type="scientific">Naganishia friedmannii</name>
    <dbReference type="NCBI Taxonomy" id="89922"/>
    <lineage>
        <taxon>Eukaryota</taxon>
        <taxon>Fungi</taxon>
        <taxon>Dikarya</taxon>
        <taxon>Basidiomycota</taxon>
        <taxon>Agaricomycotina</taxon>
        <taxon>Tremellomycetes</taxon>
        <taxon>Filobasidiales</taxon>
        <taxon>Filobasidiaceae</taxon>
        <taxon>Naganishia</taxon>
    </lineage>
</organism>
<dbReference type="Proteomes" id="UP001227268">
    <property type="component" value="Unassembled WGS sequence"/>
</dbReference>
<keyword evidence="2" id="KW-1185">Reference proteome</keyword>
<accession>A0ACC2V3P0</accession>
<sequence>MAYDLPEGYTREMLNQVEQQERELMPGITPLMDEPRESWRASNVSEDTIEDWFAIVLRIGPMWTVTEPDEPYGSILMKTFRMALGLHQIELGTAFSNTLLLQQNQSAKRERNMNLESDNLKHLNEQLRFARVRDRRDCDESIQALCDELKQLKDSFQQERKTRDEAARTLASQHQQRIENAGLALRRLKMNVGGLENDLTVKRAQTRTLTEQLGRLQETDFARSLEVGEIRRDKDALHQTVTEAAHSLQLLSTGHAELNGQFNALQDEHRLALQADAAARSFNKGLVAKNNRQLGHEKALITALATLQKQQEEDQDQTARRTAHKTELVRSRGLQDAQRQRLVVDHTAATAANQYNLDTLHDALLESTESFDTLQGAHVELQCNLNELKMDRTEIQQELRAVNTVLQKSWLRLERLEDQDEKLQRELGAVQTHVQQQNR</sequence>
<protein>
    <submittedName>
        <fullName evidence="1">Uncharacterized protein</fullName>
    </submittedName>
</protein>
<dbReference type="EMBL" id="JASBWT010000029">
    <property type="protein sequence ID" value="KAJ9093740.1"/>
    <property type="molecule type" value="Genomic_DNA"/>
</dbReference>
<reference evidence="1" key="1">
    <citation type="submission" date="2023-04" db="EMBL/GenBank/DDBJ databases">
        <title>Draft Genome sequencing of Naganishia species isolated from polar environments using Oxford Nanopore Technology.</title>
        <authorList>
            <person name="Leo P."/>
            <person name="Venkateswaran K."/>
        </authorList>
    </citation>
    <scope>NUCLEOTIDE SEQUENCE</scope>
    <source>
        <strain evidence="1">MNA-CCFEE 5423</strain>
    </source>
</reference>
<evidence type="ECO:0000313" key="2">
    <source>
        <dbReference type="Proteomes" id="UP001227268"/>
    </source>
</evidence>
<name>A0ACC2V3P0_9TREE</name>
<gene>
    <name evidence="1" type="ORF">QFC21_006337</name>
</gene>
<comment type="caution">
    <text evidence="1">The sequence shown here is derived from an EMBL/GenBank/DDBJ whole genome shotgun (WGS) entry which is preliminary data.</text>
</comment>
<proteinExistence type="predicted"/>
<evidence type="ECO:0000313" key="1">
    <source>
        <dbReference type="EMBL" id="KAJ9093740.1"/>
    </source>
</evidence>